<protein>
    <submittedName>
        <fullName evidence="10">Metabotropic glutamate receptor 8-like</fullName>
    </submittedName>
</protein>
<dbReference type="InterPro" id="IPR028082">
    <property type="entry name" value="Peripla_BP_I"/>
</dbReference>
<keyword evidence="5" id="KW-0675">Receptor</keyword>
<feature type="transmembrane region" description="Helical" evidence="7">
    <location>
        <begin position="1290"/>
        <end position="1307"/>
    </location>
</feature>
<feature type="transmembrane region" description="Helical" evidence="7">
    <location>
        <begin position="1346"/>
        <end position="1366"/>
    </location>
</feature>
<evidence type="ECO:0000256" key="2">
    <source>
        <dbReference type="ARBA" id="ARBA00022692"/>
    </source>
</evidence>
<dbReference type="GeneID" id="110986352"/>
<organism evidence="9 10">
    <name type="scientific">Acanthaster planci</name>
    <name type="common">Crown-of-thorns starfish</name>
    <dbReference type="NCBI Taxonomy" id="133434"/>
    <lineage>
        <taxon>Eukaryota</taxon>
        <taxon>Metazoa</taxon>
        <taxon>Echinodermata</taxon>
        <taxon>Eleutherozoa</taxon>
        <taxon>Asterozoa</taxon>
        <taxon>Asteroidea</taxon>
        <taxon>Valvatacea</taxon>
        <taxon>Valvatida</taxon>
        <taxon>Acanthasteridae</taxon>
        <taxon>Acanthaster</taxon>
    </lineage>
</organism>
<dbReference type="CDD" id="cd13953">
    <property type="entry name" value="7tm_classC_mGluR-like"/>
    <property type="match status" value="1"/>
</dbReference>
<accession>A0A8B7ZFS1</accession>
<dbReference type="OMA" id="VAWTIMH"/>
<dbReference type="FunFam" id="3.40.50.2300:FF:000145">
    <property type="entry name" value="Glutamate receptor, metabotropic"/>
    <property type="match status" value="1"/>
</dbReference>
<evidence type="ECO:0000256" key="5">
    <source>
        <dbReference type="ARBA" id="ARBA00023170"/>
    </source>
</evidence>
<dbReference type="OrthoDB" id="425344at2759"/>
<evidence type="ECO:0000259" key="8">
    <source>
        <dbReference type="PROSITE" id="PS50259"/>
    </source>
</evidence>
<keyword evidence="6" id="KW-0325">Glycoprotein</keyword>
<feature type="transmembrane region" description="Helical" evidence="7">
    <location>
        <begin position="1123"/>
        <end position="1147"/>
    </location>
</feature>
<keyword evidence="2 7" id="KW-0812">Transmembrane</keyword>
<dbReference type="InterPro" id="IPR017978">
    <property type="entry name" value="GPCR_3_C"/>
</dbReference>
<dbReference type="InterPro" id="IPR001828">
    <property type="entry name" value="ANF_lig-bd_rcpt"/>
</dbReference>
<dbReference type="InterPro" id="IPR000337">
    <property type="entry name" value="GPCR_3"/>
</dbReference>
<dbReference type="GO" id="GO:0016020">
    <property type="term" value="C:membrane"/>
    <property type="evidence" value="ECO:0007669"/>
    <property type="project" value="UniProtKB-SubCell"/>
</dbReference>
<dbReference type="PANTHER" id="PTHR24060">
    <property type="entry name" value="METABOTROPIC GLUTAMATE RECEPTOR"/>
    <property type="match status" value="1"/>
</dbReference>
<keyword evidence="4 7" id="KW-0472">Membrane</keyword>
<dbReference type="Gene3D" id="3.40.50.2300">
    <property type="match status" value="5"/>
</dbReference>
<keyword evidence="3 7" id="KW-1133">Transmembrane helix</keyword>
<evidence type="ECO:0000256" key="4">
    <source>
        <dbReference type="ARBA" id="ARBA00023136"/>
    </source>
</evidence>
<evidence type="ECO:0000256" key="6">
    <source>
        <dbReference type="ARBA" id="ARBA00023180"/>
    </source>
</evidence>
<feature type="domain" description="G-protein coupled receptors family 3 profile" evidence="8">
    <location>
        <begin position="1124"/>
        <end position="1377"/>
    </location>
</feature>
<sequence>MSLQQGHDMNRKDIVSNLRMTMHISCAGSEMLSSSDVDSLGVEDFINSVYVYAVALSNLIRDTCPDGRVCDALFDVPSEDWIEHLRAVDFVSHVGLRKRVKFDENGDGPAHYSFYQLTEMNGVYQYGQVGGWTSDGGLDLNKDLLKFYGQDGSIVDMPESPCLEKFCGDPVCHYADDRIEFVIEALFDLHGGECGALQENRFTQVEAALFAVRQINRYSDLRMDARMSLTINDICGDTADAGRAALRLVQGWDFDGGFPGQDQQSYLLGMLHSGSSGKAIAESKVLQVADVPLIASSATSPALSDKSMFGNFLRTVPSDIKQAAAMVELLTRLGLTYIQTIYTMGAYGEGGIKALKEAAKEKGICIANSHFIDSDTNFANLLNNILAKPEARTLVLFLIDENAQALFGEMLTRNVDPSQFQIVASDTWGARTDYIPGLENQALGAFTVSPKTSVILEFEEYFLQQTPGTHNGINPFFIEYWTQKFKCNLPGGDTTYDKNCTGSEMLSRNDVNSLGMENIINVVYAYEFSLSNLIGELCPGGGICDALYNVTSQGWLDYLQEVAFISQFGSKKLVSFDENGDGTASYSIYQLQHMNNVYHLQEVGSWDDVIGVSNLTDVIIDPMFSSQCTGLCLECNPRSATNSTFDQDNYFRIPGDLDLPVVLQLSESGDGVTCGDPKPEESLVLESLLYALDKVNSDPSILPGINLGVTVVDSCGNPAVAIWKLVGLLGGFVNLEGTGKPFAVLGPAKSDVAEEIAEIITGLSKLPMVSHGAVSPSLSNNPRVLSTSAPYIEEVAAIIAILNAYNWAYVGVVHSASPYGKANNQEFQVAAWEAGICIGPQHFVNDTTDIQDIMNDFSSDESLNVIVAFVSERHARSLLFADKFELTRRFVWVGTHTWDSLTLVSGLENTAKGMLVVASDSQDLPEIQDYFSNSDSLRAASLRDPYLRDYLQEICPSLSDCQLENQLQESLKELSGEIVPLVNALYVAAHGVNLLHDIKCGSSSDELCKSFYDSSPDEKVDAIRRVTVESGAGGKPFLFNGGSVPAAYSIKNYQYDGQNGQFLVVGEWHNNQLSIRSAGVNLYSPDAEEPQRSPSGCSCGPLLSPEGAYSQQAHVWSWIDHGIWATVVLALSGLCGVFAVLIAILFLSNRQSYVVQSASFSLSAWLLFGIVLMYLLNLAFMFKPNTAICGIRRFGISFVYCMVYAAMFAKSIRANRFARKQPGVDMNFAGSWSQSLLFLAFLLPEIFLIVEWLVLIPPGVSLPSVNSDTCASSSVQTCAISNIDLTIFMMYAYFLVLVTFFSSFGALNSPHAQHEGKSISVSSLFSILILTAWACVLHLADPLYGIPGISIGLTADATIILVLMFLGKVGALTKKEEADGGNKKVRDADVEDRPEKVINVYENAGAVSDEAVQDQTPL</sequence>
<dbReference type="InterPro" id="IPR050726">
    <property type="entry name" value="mGluR"/>
</dbReference>
<evidence type="ECO:0000313" key="10">
    <source>
        <dbReference type="RefSeq" id="XP_022103847.1"/>
    </source>
</evidence>
<name>A0A8B7ZFS1_ACAPL</name>
<evidence type="ECO:0000256" key="7">
    <source>
        <dbReference type="SAM" id="Phobius"/>
    </source>
</evidence>
<evidence type="ECO:0000256" key="3">
    <source>
        <dbReference type="ARBA" id="ARBA00022989"/>
    </source>
</evidence>
<dbReference type="Proteomes" id="UP000694845">
    <property type="component" value="Unplaced"/>
</dbReference>
<dbReference type="PROSITE" id="PS50259">
    <property type="entry name" value="G_PROTEIN_RECEP_F3_4"/>
    <property type="match status" value="1"/>
</dbReference>
<dbReference type="PRINTS" id="PR00248">
    <property type="entry name" value="GPCRMGR"/>
</dbReference>
<evidence type="ECO:0000313" key="9">
    <source>
        <dbReference type="Proteomes" id="UP000694845"/>
    </source>
</evidence>
<dbReference type="GO" id="GO:0004930">
    <property type="term" value="F:G protein-coupled receptor activity"/>
    <property type="evidence" value="ECO:0007669"/>
    <property type="project" value="InterPro"/>
</dbReference>
<feature type="transmembrane region" description="Helical" evidence="7">
    <location>
        <begin position="1159"/>
        <end position="1182"/>
    </location>
</feature>
<evidence type="ECO:0000256" key="1">
    <source>
        <dbReference type="ARBA" id="ARBA00004141"/>
    </source>
</evidence>
<reference evidence="10" key="1">
    <citation type="submission" date="2025-08" db="UniProtKB">
        <authorList>
            <consortium name="RefSeq"/>
        </authorList>
    </citation>
    <scope>IDENTIFICATION</scope>
</reference>
<dbReference type="SUPFAM" id="SSF53822">
    <property type="entry name" value="Periplasmic binding protein-like I"/>
    <property type="match status" value="3"/>
</dbReference>
<dbReference type="Pfam" id="PF01094">
    <property type="entry name" value="ANF_receptor"/>
    <property type="match status" value="3"/>
</dbReference>
<feature type="transmembrane region" description="Helical" evidence="7">
    <location>
        <begin position="1236"/>
        <end position="1256"/>
    </location>
</feature>
<gene>
    <name evidence="10" type="primary">LOC110986352</name>
</gene>
<feature type="transmembrane region" description="Helical" evidence="7">
    <location>
        <begin position="1319"/>
        <end position="1340"/>
    </location>
</feature>
<dbReference type="KEGG" id="aplc:110986352"/>
<dbReference type="Pfam" id="PF00003">
    <property type="entry name" value="7tm_3"/>
    <property type="match status" value="1"/>
</dbReference>
<dbReference type="RefSeq" id="XP_022103847.1">
    <property type="nucleotide sequence ID" value="XM_022248155.1"/>
</dbReference>
<comment type="subcellular location">
    <subcellularLocation>
        <location evidence="1">Membrane</location>
        <topology evidence="1">Multi-pass membrane protein</topology>
    </subcellularLocation>
</comment>
<feature type="transmembrane region" description="Helical" evidence="7">
    <location>
        <begin position="1194"/>
        <end position="1212"/>
    </location>
</feature>
<keyword evidence="9" id="KW-1185">Reference proteome</keyword>
<proteinExistence type="predicted"/>